<feature type="chain" id="PRO_5034412874" evidence="1">
    <location>
        <begin position="26"/>
        <end position="88"/>
    </location>
</feature>
<accession>A0A8I1GF56</accession>
<sequence length="88" mass="9359">MRIVKTALFAGLAMACAGALSSASAQCVQAYTITTFNGSPWNYLCGDCPKPVVVKKVKPAPGKCGVGKFYQKGKCISPTKAAVWERMR</sequence>
<evidence type="ECO:0000256" key="1">
    <source>
        <dbReference type="SAM" id="SignalP"/>
    </source>
</evidence>
<reference evidence="2 3" key="1">
    <citation type="submission" date="2020-12" db="EMBL/GenBank/DDBJ databases">
        <title>Revised draft genomes of Rhodomicrobium vannielii ATCC 17100 and Rhodomicrobium udaipurense JA643.</title>
        <authorList>
            <person name="Conners E.M."/>
            <person name="Davenport E.J."/>
            <person name="Bose A."/>
        </authorList>
    </citation>
    <scope>NUCLEOTIDE SEQUENCE [LARGE SCALE GENOMIC DNA]</scope>
    <source>
        <strain evidence="2 3">JA643</strain>
    </source>
</reference>
<organism evidence="2 3">
    <name type="scientific">Rhodomicrobium udaipurense</name>
    <dbReference type="NCBI Taxonomy" id="1202716"/>
    <lineage>
        <taxon>Bacteria</taxon>
        <taxon>Pseudomonadati</taxon>
        <taxon>Pseudomonadota</taxon>
        <taxon>Alphaproteobacteria</taxon>
        <taxon>Hyphomicrobiales</taxon>
        <taxon>Hyphomicrobiaceae</taxon>
        <taxon>Rhodomicrobium</taxon>
    </lineage>
</organism>
<keyword evidence="3" id="KW-1185">Reference proteome</keyword>
<keyword evidence="1" id="KW-0732">Signal</keyword>
<proteinExistence type="predicted"/>
<dbReference type="AlphaFoldDB" id="A0A8I1GF56"/>
<dbReference type="Proteomes" id="UP000623250">
    <property type="component" value="Unassembled WGS sequence"/>
</dbReference>
<feature type="signal peptide" evidence="1">
    <location>
        <begin position="1"/>
        <end position="25"/>
    </location>
</feature>
<protein>
    <submittedName>
        <fullName evidence="2">Uncharacterized protein</fullName>
    </submittedName>
</protein>
<comment type="caution">
    <text evidence="2">The sequence shown here is derived from an EMBL/GenBank/DDBJ whole genome shotgun (WGS) entry which is preliminary data.</text>
</comment>
<dbReference type="EMBL" id="JAEMUK010000014">
    <property type="protein sequence ID" value="MBJ7543428.1"/>
    <property type="molecule type" value="Genomic_DNA"/>
</dbReference>
<dbReference type="PROSITE" id="PS51257">
    <property type="entry name" value="PROKAR_LIPOPROTEIN"/>
    <property type="match status" value="1"/>
</dbReference>
<dbReference type="RefSeq" id="WP_037241601.1">
    <property type="nucleotide sequence ID" value="NZ_JAEMUK010000014.1"/>
</dbReference>
<evidence type="ECO:0000313" key="2">
    <source>
        <dbReference type="EMBL" id="MBJ7543428.1"/>
    </source>
</evidence>
<name>A0A8I1GF56_9HYPH</name>
<gene>
    <name evidence="2" type="ORF">JDN41_07645</name>
</gene>
<evidence type="ECO:0000313" key="3">
    <source>
        <dbReference type="Proteomes" id="UP000623250"/>
    </source>
</evidence>